<comment type="caution">
    <text evidence="1">The sequence shown here is derived from an EMBL/GenBank/DDBJ whole genome shotgun (WGS) entry which is preliminary data.</text>
</comment>
<dbReference type="AlphaFoldDB" id="A0ABD3EGS3"/>
<proteinExistence type="predicted"/>
<organism evidence="1 2">
    <name type="scientific">Castilleja foliolosa</name>
    <dbReference type="NCBI Taxonomy" id="1961234"/>
    <lineage>
        <taxon>Eukaryota</taxon>
        <taxon>Viridiplantae</taxon>
        <taxon>Streptophyta</taxon>
        <taxon>Embryophyta</taxon>
        <taxon>Tracheophyta</taxon>
        <taxon>Spermatophyta</taxon>
        <taxon>Magnoliopsida</taxon>
        <taxon>eudicotyledons</taxon>
        <taxon>Gunneridae</taxon>
        <taxon>Pentapetalae</taxon>
        <taxon>asterids</taxon>
        <taxon>lamiids</taxon>
        <taxon>Lamiales</taxon>
        <taxon>Orobanchaceae</taxon>
        <taxon>Pedicularideae</taxon>
        <taxon>Castillejinae</taxon>
        <taxon>Castilleja</taxon>
    </lineage>
</organism>
<evidence type="ECO:0000313" key="1">
    <source>
        <dbReference type="EMBL" id="KAL3653623.1"/>
    </source>
</evidence>
<keyword evidence="2" id="KW-1185">Reference proteome</keyword>
<protein>
    <submittedName>
        <fullName evidence="1">Transcriptional coactivator</fullName>
    </submittedName>
</protein>
<sequence length="39" mass="4693">MMFDQRQKQIGLPTSDEMQKQEIMKKFMIEANASDHFIF</sequence>
<dbReference type="EMBL" id="JAVIJP010000005">
    <property type="protein sequence ID" value="KAL3653623.1"/>
    <property type="molecule type" value="Genomic_DNA"/>
</dbReference>
<name>A0ABD3EGS3_9LAMI</name>
<evidence type="ECO:0000313" key="2">
    <source>
        <dbReference type="Proteomes" id="UP001632038"/>
    </source>
</evidence>
<dbReference type="Proteomes" id="UP001632038">
    <property type="component" value="Unassembled WGS sequence"/>
</dbReference>
<accession>A0ABD3EGS3</accession>
<gene>
    <name evidence="1" type="primary">BOB1</name>
    <name evidence="1" type="ORF">CASFOL_003304</name>
</gene>
<reference evidence="2" key="1">
    <citation type="journal article" date="2024" name="IScience">
        <title>Strigolactones Initiate the Formation of Haustorium-like Structures in Castilleja.</title>
        <authorList>
            <person name="Buerger M."/>
            <person name="Peterson D."/>
            <person name="Chory J."/>
        </authorList>
    </citation>
    <scope>NUCLEOTIDE SEQUENCE [LARGE SCALE GENOMIC DNA]</scope>
</reference>